<accession>A0A1E5SLK6</accession>
<dbReference type="Pfam" id="PF00534">
    <property type="entry name" value="Glycos_transf_1"/>
    <property type="match status" value="1"/>
</dbReference>
<organism evidence="3 4">
    <name type="scientific">Roseivirga misakiensis</name>
    <dbReference type="NCBI Taxonomy" id="1563681"/>
    <lineage>
        <taxon>Bacteria</taxon>
        <taxon>Pseudomonadati</taxon>
        <taxon>Bacteroidota</taxon>
        <taxon>Cytophagia</taxon>
        <taxon>Cytophagales</taxon>
        <taxon>Roseivirgaceae</taxon>
        <taxon>Roseivirga</taxon>
    </lineage>
</organism>
<evidence type="ECO:0000259" key="1">
    <source>
        <dbReference type="Pfam" id="PF00534"/>
    </source>
</evidence>
<dbReference type="STRING" id="1563681.BFP71_10545"/>
<dbReference type="PANTHER" id="PTHR45947:SF3">
    <property type="entry name" value="SULFOQUINOVOSYL TRANSFERASE SQD2"/>
    <property type="match status" value="1"/>
</dbReference>
<sequence length="398" mass="45589">MLLHEPYPNDIRVSKEAKSLIESGFEIHLLCLGRKGEPKEATVNGIKVHRIHIAKSFAWRGIWDIILAIRFTQPLFYTQLKKLHRREKFSAFHVHDLPLAKTAVKVAKKLSGVKTILDMHENYPEALKVWFQWKRNPIIRIKNSIFFGYDRWLAYEKWASKHIDYLVVVVDEMKTRLASLHNIDEKKIAVVTNTESRDFLDQEHIEDIYDRKDQDFILAYTGGVGPHRGVDVAVKALKHIENEQVRLEITGTLSTDSRIWLTGLAEADGVQDRVVINGYQPFHKFFSYMAYADVNLIPHNRNGHTDNTIPHKLFQGMMVGKPVLVSDAPPLKRIVDITASGLVFEAGNAEDFAKKIQSMIEDKQVYDTLGSNGKKATLTGDWNWETTVKSLTDLYKSL</sequence>
<evidence type="ECO:0000313" key="4">
    <source>
        <dbReference type="Proteomes" id="UP000095552"/>
    </source>
</evidence>
<dbReference type="InterPro" id="IPR001296">
    <property type="entry name" value="Glyco_trans_1"/>
</dbReference>
<gene>
    <name evidence="3" type="ORF">BFP71_10545</name>
</gene>
<dbReference type="Pfam" id="PF13439">
    <property type="entry name" value="Glyco_transf_4"/>
    <property type="match status" value="1"/>
</dbReference>
<evidence type="ECO:0000259" key="2">
    <source>
        <dbReference type="Pfam" id="PF13439"/>
    </source>
</evidence>
<name>A0A1E5SLK6_9BACT</name>
<dbReference type="GO" id="GO:0016757">
    <property type="term" value="F:glycosyltransferase activity"/>
    <property type="evidence" value="ECO:0007669"/>
    <property type="project" value="InterPro"/>
</dbReference>
<dbReference type="InterPro" id="IPR050194">
    <property type="entry name" value="Glycosyltransferase_grp1"/>
</dbReference>
<dbReference type="PANTHER" id="PTHR45947">
    <property type="entry name" value="SULFOQUINOVOSYL TRANSFERASE SQD2"/>
    <property type="match status" value="1"/>
</dbReference>
<dbReference type="CDD" id="cd03794">
    <property type="entry name" value="GT4_WbuB-like"/>
    <property type="match status" value="1"/>
</dbReference>
<dbReference type="Proteomes" id="UP000095552">
    <property type="component" value="Unassembled WGS sequence"/>
</dbReference>
<feature type="domain" description="Glycosyl transferase family 1" evidence="1">
    <location>
        <begin position="202"/>
        <end position="375"/>
    </location>
</feature>
<dbReference type="SUPFAM" id="SSF53756">
    <property type="entry name" value="UDP-Glycosyltransferase/glycogen phosphorylase"/>
    <property type="match status" value="1"/>
</dbReference>
<feature type="domain" description="Glycosyltransferase subfamily 4-like N-terminal" evidence="2">
    <location>
        <begin position="17"/>
        <end position="193"/>
    </location>
</feature>
<evidence type="ECO:0008006" key="5">
    <source>
        <dbReference type="Google" id="ProtNLM"/>
    </source>
</evidence>
<evidence type="ECO:0000313" key="3">
    <source>
        <dbReference type="EMBL" id="OEJ99973.1"/>
    </source>
</evidence>
<proteinExistence type="predicted"/>
<dbReference type="Gene3D" id="3.40.50.2000">
    <property type="entry name" value="Glycogen Phosphorylase B"/>
    <property type="match status" value="2"/>
</dbReference>
<dbReference type="InterPro" id="IPR028098">
    <property type="entry name" value="Glyco_trans_4-like_N"/>
</dbReference>
<reference evidence="3 4" key="1">
    <citation type="submission" date="2016-08" db="EMBL/GenBank/DDBJ databases">
        <title>Draft genome of Fabibacter sp. strain SK-8.</title>
        <authorList>
            <person name="Wong S.-K."/>
            <person name="Hamasaki K."/>
            <person name="Yoshizawa S."/>
        </authorList>
    </citation>
    <scope>NUCLEOTIDE SEQUENCE [LARGE SCALE GENOMIC DNA]</scope>
    <source>
        <strain evidence="3 4">SK-8</strain>
    </source>
</reference>
<comment type="caution">
    <text evidence="3">The sequence shown here is derived from an EMBL/GenBank/DDBJ whole genome shotgun (WGS) entry which is preliminary data.</text>
</comment>
<dbReference type="AlphaFoldDB" id="A0A1E5SLK6"/>
<protein>
    <recommendedName>
        <fullName evidence="5">Glycosyltransferase subfamily 4-like N-terminal domain-containing protein</fullName>
    </recommendedName>
</protein>
<dbReference type="EMBL" id="MDGQ01000005">
    <property type="protein sequence ID" value="OEJ99973.1"/>
    <property type="molecule type" value="Genomic_DNA"/>
</dbReference>
<keyword evidence="4" id="KW-1185">Reference proteome</keyword>